<evidence type="ECO:0000256" key="6">
    <source>
        <dbReference type="ARBA" id="ARBA00022989"/>
    </source>
</evidence>
<sequence length="267" mass="27933">MTRRSPISAPAAAGDAAALTPEQARVLARSPAQCLRHGVVQALPFVLVLVPFGMLFGVLANEAGLDLAQVLGFSVLVLAGASQFTALQLISDHAPLVIVILSALVVNLRMAMYSAALVPWLGGAAPRQKALLAYTLIDQTYALSVQHYEANPRLRLDQRLAYFFGTSISCCIPWFLASAVGFTLGRAIPESWALDFALPITFLAMIAPMLRSFAHVAAATVAVLASLAFSGLPSGLGVLLAAPLAMATGVAVEMLVEARKARRGAGA</sequence>
<feature type="transmembrane region" description="Helical" evidence="8">
    <location>
        <begin position="39"/>
        <end position="60"/>
    </location>
</feature>
<dbReference type="EMBL" id="WMIF01000010">
    <property type="protein sequence ID" value="MTH34736.1"/>
    <property type="molecule type" value="Genomic_DNA"/>
</dbReference>
<comment type="caution">
    <text evidence="9">The sequence shown here is derived from an EMBL/GenBank/DDBJ whole genome shotgun (WGS) entry which is preliminary data.</text>
</comment>
<keyword evidence="4" id="KW-1003">Cell membrane</keyword>
<keyword evidence="5 8" id="KW-0812">Transmembrane</keyword>
<proteinExistence type="inferred from homology"/>
<dbReference type="OrthoDB" id="3579489at2"/>
<keyword evidence="6 8" id="KW-1133">Transmembrane helix</keyword>
<dbReference type="RefSeq" id="WP_155064295.1">
    <property type="nucleotide sequence ID" value="NZ_WMIF01000010.1"/>
</dbReference>
<dbReference type="PANTHER" id="PTHR34979:SF1">
    <property type="entry name" value="INNER MEMBRANE PROTEIN YGAZ"/>
    <property type="match status" value="1"/>
</dbReference>
<dbReference type="Pfam" id="PF03591">
    <property type="entry name" value="AzlC"/>
    <property type="match status" value="1"/>
</dbReference>
<evidence type="ECO:0000256" key="7">
    <source>
        <dbReference type="ARBA" id="ARBA00023136"/>
    </source>
</evidence>
<keyword evidence="3" id="KW-0813">Transport</keyword>
<comment type="similarity">
    <text evidence="2">Belongs to the AzlC family.</text>
</comment>
<evidence type="ECO:0000256" key="5">
    <source>
        <dbReference type="ARBA" id="ARBA00022692"/>
    </source>
</evidence>
<comment type="subcellular location">
    <subcellularLocation>
        <location evidence="1">Cell membrane</location>
        <topology evidence="1">Multi-pass membrane protein</topology>
    </subcellularLocation>
</comment>
<evidence type="ECO:0000256" key="2">
    <source>
        <dbReference type="ARBA" id="ARBA00010735"/>
    </source>
</evidence>
<evidence type="ECO:0000256" key="3">
    <source>
        <dbReference type="ARBA" id="ARBA00022448"/>
    </source>
</evidence>
<keyword evidence="10" id="KW-1185">Reference proteome</keyword>
<dbReference type="InterPro" id="IPR011606">
    <property type="entry name" value="Brnchd-chn_aa_trnsp_permease"/>
</dbReference>
<protein>
    <submittedName>
        <fullName evidence="9">Branched-chain amino acid ABC transporter permease</fullName>
    </submittedName>
</protein>
<feature type="transmembrane region" description="Helical" evidence="8">
    <location>
        <begin position="196"/>
        <end position="229"/>
    </location>
</feature>
<evidence type="ECO:0000256" key="1">
    <source>
        <dbReference type="ARBA" id="ARBA00004651"/>
    </source>
</evidence>
<feature type="transmembrane region" description="Helical" evidence="8">
    <location>
        <begin position="160"/>
        <end position="184"/>
    </location>
</feature>
<name>A0A844H1H3_9RHOB</name>
<dbReference type="Proteomes" id="UP000442533">
    <property type="component" value="Unassembled WGS sequence"/>
</dbReference>
<evidence type="ECO:0000313" key="9">
    <source>
        <dbReference type="EMBL" id="MTH34736.1"/>
    </source>
</evidence>
<organism evidence="9 10">
    <name type="scientific">Paracoccus limosus</name>
    <dbReference type="NCBI Taxonomy" id="913252"/>
    <lineage>
        <taxon>Bacteria</taxon>
        <taxon>Pseudomonadati</taxon>
        <taxon>Pseudomonadota</taxon>
        <taxon>Alphaproteobacteria</taxon>
        <taxon>Rhodobacterales</taxon>
        <taxon>Paracoccaceae</taxon>
        <taxon>Paracoccus</taxon>
    </lineage>
</organism>
<dbReference type="GO" id="GO:0005886">
    <property type="term" value="C:plasma membrane"/>
    <property type="evidence" value="ECO:0007669"/>
    <property type="project" value="UniProtKB-SubCell"/>
</dbReference>
<dbReference type="GO" id="GO:1903785">
    <property type="term" value="P:L-valine transmembrane transport"/>
    <property type="evidence" value="ECO:0007669"/>
    <property type="project" value="TreeGrafter"/>
</dbReference>
<dbReference type="AlphaFoldDB" id="A0A844H1H3"/>
<accession>A0A844H1H3</accession>
<gene>
    <name evidence="9" type="ORF">GL279_08995</name>
</gene>
<reference evidence="9 10" key="1">
    <citation type="submission" date="2019-11" db="EMBL/GenBank/DDBJ databases">
        <authorList>
            <person name="Dong K."/>
        </authorList>
    </citation>
    <scope>NUCLEOTIDE SEQUENCE [LARGE SCALE GENOMIC DNA]</scope>
    <source>
        <strain evidence="9 10">JCM 17370</strain>
    </source>
</reference>
<evidence type="ECO:0000256" key="8">
    <source>
        <dbReference type="SAM" id="Phobius"/>
    </source>
</evidence>
<dbReference type="PANTHER" id="PTHR34979">
    <property type="entry name" value="INNER MEMBRANE PROTEIN YGAZ"/>
    <property type="match status" value="1"/>
</dbReference>
<evidence type="ECO:0000256" key="4">
    <source>
        <dbReference type="ARBA" id="ARBA00022475"/>
    </source>
</evidence>
<keyword evidence="7 8" id="KW-0472">Membrane</keyword>
<evidence type="ECO:0000313" key="10">
    <source>
        <dbReference type="Proteomes" id="UP000442533"/>
    </source>
</evidence>